<evidence type="ECO:0000313" key="2">
    <source>
        <dbReference type="EMBL" id="AWS00213.1"/>
    </source>
</evidence>
<sequence length="64" mass="6924">MIEVVLFAKLALLIIGIVSSVYGIGYVIIGKFNIPFIPRRDSMIIGSMLIGIALALFIVTAFIP</sequence>
<dbReference type="Proteomes" id="UP000247586">
    <property type="component" value="Chromosome"/>
</dbReference>
<reference evidence="2" key="1">
    <citation type="submission" date="2018-05" db="EMBL/GenBank/DDBJ databases">
        <title>Complete Genome Sequences of Extremely Thermoacidophilic, Metal-Mobilizing Type-Strain Members of the Archaeal Family Sulfolobaceae: Acidianus brierleyi DSM-1651T, Acidianus sulfidivorans DSM-18786T, Metallosphaera hakonensis DSM-7519T, and Metallosphaera prunae DSM-10039T.</title>
        <authorList>
            <person name="Counts J.A."/>
            <person name="Kelly R.M."/>
        </authorList>
    </citation>
    <scope>NUCLEOTIDE SEQUENCE [LARGE SCALE GENOMIC DNA]</scope>
    <source>
        <strain evidence="2">HO1-1</strain>
    </source>
</reference>
<evidence type="ECO:0000256" key="1">
    <source>
        <dbReference type="SAM" id="Phobius"/>
    </source>
</evidence>
<keyword evidence="3" id="KW-1185">Reference proteome</keyword>
<dbReference type="RefSeq" id="WP_054837506.1">
    <property type="nucleotide sequence ID" value="NZ_BBBA01000073.1"/>
</dbReference>
<name>A0A2U9IW69_9CREN</name>
<proteinExistence type="predicted"/>
<dbReference type="OrthoDB" id="382284at2157"/>
<feature type="transmembrane region" description="Helical" evidence="1">
    <location>
        <begin position="6"/>
        <end position="29"/>
    </location>
</feature>
<dbReference type="KEGG" id="mhk:DFR87_11535"/>
<feature type="transmembrane region" description="Helical" evidence="1">
    <location>
        <begin position="41"/>
        <end position="63"/>
    </location>
</feature>
<keyword evidence="1" id="KW-1133">Transmembrane helix</keyword>
<organism evidence="2 3">
    <name type="scientific">Metallosphaera hakonensis JCM 8857 = DSM 7519</name>
    <dbReference type="NCBI Taxonomy" id="1293036"/>
    <lineage>
        <taxon>Archaea</taxon>
        <taxon>Thermoproteota</taxon>
        <taxon>Thermoprotei</taxon>
        <taxon>Sulfolobales</taxon>
        <taxon>Sulfolobaceae</taxon>
        <taxon>Metallosphaera</taxon>
    </lineage>
</organism>
<dbReference type="EMBL" id="CP029287">
    <property type="protein sequence ID" value="AWS00213.1"/>
    <property type="molecule type" value="Genomic_DNA"/>
</dbReference>
<evidence type="ECO:0000313" key="3">
    <source>
        <dbReference type="Proteomes" id="UP000247586"/>
    </source>
</evidence>
<dbReference type="GeneID" id="36835983"/>
<accession>A0A2U9IW69</accession>
<keyword evidence="1" id="KW-0812">Transmembrane</keyword>
<keyword evidence="1" id="KW-0472">Membrane</keyword>
<protein>
    <submittedName>
        <fullName evidence="2">Uncharacterized protein</fullName>
    </submittedName>
</protein>
<dbReference type="AlphaFoldDB" id="A0A2U9IW69"/>
<gene>
    <name evidence="2" type="ORF">DFR87_11535</name>
</gene>